<dbReference type="Proteomes" id="UP000827976">
    <property type="component" value="Chromosome 2"/>
</dbReference>
<proteinExistence type="predicted"/>
<comment type="caution">
    <text evidence="1">The sequence shown here is derived from an EMBL/GenBank/DDBJ whole genome shotgun (WGS) entry which is preliminary data.</text>
</comment>
<evidence type="ECO:0000313" key="1">
    <source>
        <dbReference type="EMBL" id="KAH7690328.1"/>
    </source>
</evidence>
<protein>
    <submittedName>
        <fullName evidence="1">Calcium-transporting ATPase protein</fullName>
    </submittedName>
</protein>
<reference evidence="2" key="1">
    <citation type="journal article" date="2022" name="Nat. Commun.">
        <title>Chromosome evolution and the genetic basis of agronomically important traits in greater yam.</title>
        <authorList>
            <person name="Bredeson J.V."/>
            <person name="Lyons J.B."/>
            <person name="Oniyinde I.O."/>
            <person name="Okereke N.R."/>
            <person name="Kolade O."/>
            <person name="Nnabue I."/>
            <person name="Nwadili C.O."/>
            <person name="Hribova E."/>
            <person name="Parker M."/>
            <person name="Nwogha J."/>
            <person name="Shu S."/>
            <person name="Carlson J."/>
            <person name="Kariba R."/>
            <person name="Muthemba S."/>
            <person name="Knop K."/>
            <person name="Barton G.J."/>
            <person name="Sherwood A.V."/>
            <person name="Lopez-Montes A."/>
            <person name="Asiedu R."/>
            <person name="Jamnadass R."/>
            <person name="Muchugi A."/>
            <person name="Goodstein D."/>
            <person name="Egesi C.N."/>
            <person name="Featherston J."/>
            <person name="Asfaw A."/>
            <person name="Simpson G.G."/>
            <person name="Dolezel J."/>
            <person name="Hendre P.S."/>
            <person name="Van Deynze A."/>
            <person name="Kumar P.L."/>
            <person name="Obidiegwu J.E."/>
            <person name="Bhattacharjee R."/>
            <person name="Rokhsar D.S."/>
        </authorList>
    </citation>
    <scope>NUCLEOTIDE SEQUENCE [LARGE SCALE GENOMIC DNA]</scope>
    <source>
        <strain evidence="2">cv. TDa95/00328</strain>
    </source>
</reference>
<accession>A0ACB7WPY6</accession>
<organism evidence="1 2">
    <name type="scientific">Dioscorea alata</name>
    <name type="common">Purple yam</name>
    <dbReference type="NCBI Taxonomy" id="55571"/>
    <lineage>
        <taxon>Eukaryota</taxon>
        <taxon>Viridiplantae</taxon>
        <taxon>Streptophyta</taxon>
        <taxon>Embryophyta</taxon>
        <taxon>Tracheophyta</taxon>
        <taxon>Spermatophyta</taxon>
        <taxon>Magnoliopsida</taxon>
        <taxon>Liliopsida</taxon>
        <taxon>Dioscoreales</taxon>
        <taxon>Dioscoreaceae</taxon>
        <taxon>Dioscorea</taxon>
    </lineage>
</organism>
<name>A0ACB7WPY6_DIOAL</name>
<gene>
    <name evidence="1" type="ORF">IHE45_02G039700</name>
</gene>
<sequence length="110" mass="12320">MEMVNQLTMHLDSINSLLRGSSIGCDFDNCIFNEEDDTDKALMTIVAAYVGGNVFVPKIGGAIKVTGSSTEKFILSWDVKLGMKFNDTKPQFSIIHMWEAQKFIEKEPLK</sequence>
<dbReference type="EMBL" id="CM037012">
    <property type="protein sequence ID" value="KAH7690328.1"/>
    <property type="molecule type" value="Genomic_DNA"/>
</dbReference>
<keyword evidence="2" id="KW-1185">Reference proteome</keyword>
<evidence type="ECO:0000313" key="2">
    <source>
        <dbReference type="Proteomes" id="UP000827976"/>
    </source>
</evidence>